<comment type="caution">
    <text evidence="2">The sequence shown here is derived from an EMBL/GenBank/DDBJ whole genome shotgun (WGS) entry which is preliminary data.</text>
</comment>
<organism evidence="2 3">
    <name type="scientific">Panacibacter microcysteis</name>
    <dbReference type="NCBI Taxonomy" id="2793269"/>
    <lineage>
        <taxon>Bacteria</taxon>
        <taxon>Pseudomonadati</taxon>
        <taxon>Bacteroidota</taxon>
        <taxon>Chitinophagia</taxon>
        <taxon>Chitinophagales</taxon>
        <taxon>Chitinophagaceae</taxon>
        <taxon>Panacibacter</taxon>
    </lineage>
</organism>
<dbReference type="EMBL" id="JADWYR010000001">
    <property type="protein sequence ID" value="MBG9376846.1"/>
    <property type="molecule type" value="Genomic_DNA"/>
</dbReference>
<gene>
    <name evidence="2" type="ORF">I5907_11405</name>
</gene>
<keyword evidence="3" id="KW-1185">Reference proteome</keyword>
<dbReference type="Pfam" id="PF13620">
    <property type="entry name" value="CarboxypepD_reg"/>
    <property type="match status" value="1"/>
</dbReference>
<proteinExistence type="predicted"/>
<name>A0A931EAM1_9BACT</name>
<evidence type="ECO:0000313" key="2">
    <source>
        <dbReference type="EMBL" id="MBG9376846.1"/>
    </source>
</evidence>
<dbReference type="RefSeq" id="WP_196990840.1">
    <property type="nucleotide sequence ID" value="NZ_JADWYR010000001.1"/>
</dbReference>
<evidence type="ECO:0000313" key="3">
    <source>
        <dbReference type="Proteomes" id="UP000628448"/>
    </source>
</evidence>
<dbReference type="Gene3D" id="2.60.40.1120">
    <property type="entry name" value="Carboxypeptidase-like, regulatory domain"/>
    <property type="match status" value="1"/>
</dbReference>
<keyword evidence="2" id="KW-0121">Carboxypeptidase</keyword>
<feature type="chain" id="PRO_5036680977" evidence="1">
    <location>
        <begin position="20"/>
        <end position="132"/>
    </location>
</feature>
<keyword evidence="2" id="KW-0645">Protease</keyword>
<dbReference type="Proteomes" id="UP000628448">
    <property type="component" value="Unassembled WGS sequence"/>
</dbReference>
<reference evidence="2" key="1">
    <citation type="submission" date="2020-11" db="EMBL/GenBank/DDBJ databases">
        <title>Bacterial whole genome sequence for Panacibacter sp. DH6.</title>
        <authorList>
            <person name="Le V."/>
            <person name="Ko S."/>
            <person name="Ahn C.-Y."/>
            <person name="Oh H.-M."/>
        </authorList>
    </citation>
    <scope>NUCLEOTIDE SEQUENCE</scope>
    <source>
        <strain evidence="2">DH6</strain>
    </source>
</reference>
<dbReference type="AlphaFoldDB" id="A0A931EAM1"/>
<dbReference type="SUPFAM" id="SSF49464">
    <property type="entry name" value="Carboxypeptidase regulatory domain-like"/>
    <property type="match status" value="1"/>
</dbReference>
<dbReference type="InterPro" id="IPR008969">
    <property type="entry name" value="CarboxyPept-like_regulatory"/>
</dbReference>
<accession>A0A931EAM1</accession>
<dbReference type="GO" id="GO:0004180">
    <property type="term" value="F:carboxypeptidase activity"/>
    <property type="evidence" value="ECO:0007669"/>
    <property type="project" value="UniProtKB-KW"/>
</dbReference>
<keyword evidence="1" id="KW-0732">Signal</keyword>
<sequence length="132" mass="14947">MKNILICFLLLFSTNIALATGAKDCSNCIFTGTVVDAVTKKPVTDVMVIARGIESGDEQKFTTDQNGQYKIPTLPAGTYIIRFEKHSYKACEKKNLSVKKNTTGIKINIELMYDEEEQEEDHHNWLPKYNIL</sequence>
<protein>
    <submittedName>
        <fullName evidence="2">Carboxypeptidase regulatory-like domain-containing protein</fullName>
    </submittedName>
</protein>
<keyword evidence="2" id="KW-0378">Hydrolase</keyword>
<feature type="signal peptide" evidence="1">
    <location>
        <begin position="1"/>
        <end position="19"/>
    </location>
</feature>
<evidence type="ECO:0000256" key="1">
    <source>
        <dbReference type="SAM" id="SignalP"/>
    </source>
</evidence>